<dbReference type="InterPro" id="IPR020458">
    <property type="entry name" value="Znf_DskA_TraR_CS"/>
</dbReference>
<keyword evidence="7" id="KW-1185">Reference proteome</keyword>
<dbReference type="Gene3D" id="1.20.120.910">
    <property type="entry name" value="DksA, coiled-coil domain"/>
    <property type="match status" value="1"/>
</dbReference>
<evidence type="ECO:0000256" key="2">
    <source>
        <dbReference type="ARBA" id="ARBA00022771"/>
    </source>
</evidence>
<organism evidence="6 7">
    <name type="scientific">Rhodonellum ikkaensis</name>
    <dbReference type="NCBI Taxonomy" id="336829"/>
    <lineage>
        <taxon>Bacteria</taxon>
        <taxon>Pseudomonadati</taxon>
        <taxon>Bacteroidota</taxon>
        <taxon>Cytophagia</taxon>
        <taxon>Cytophagales</taxon>
        <taxon>Cytophagaceae</taxon>
        <taxon>Rhodonellum</taxon>
    </lineage>
</organism>
<gene>
    <name evidence="6" type="ORF">SAMN05444412_109123</name>
</gene>
<evidence type="ECO:0000313" key="7">
    <source>
        <dbReference type="Proteomes" id="UP000199663"/>
    </source>
</evidence>
<evidence type="ECO:0000256" key="3">
    <source>
        <dbReference type="ARBA" id="ARBA00022833"/>
    </source>
</evidence>
<dbReference type="SUPFAM" id="SSF57716">
    <property type="entry name" value="Glucocorticoid receptor-like (DNA-binding domain)"/>
    <property type="match status" value="1"/>
</dbReference>
<name>A0A1H3RUB2_9BACT</name>
<reference evidence="6 7" key="1">
    <citation type="submission" date="2016-10" db="EMBL/GenBank/DDBJ databases">
        <authorList>
            <person name="Varghese N."/>
            <person name="Submissions S."/>
        </authorList>
    </citation>
    <scope>NUCLEOTIDE SEQUENCE [LARGE SCALE GENOMIC DNA]</scope>
    <source>
        <strain evidence="6 7">DSM 17997</strain>
    </source>
</reference>
<sequence>MENGFLCPKNSNRMTEKEEEKVRMVMMEKIHELKKEVEDLKELTKPLGLDSAIGRISRMDYINNKSINESQLRKCEAKLKALHNWSAKLGTTEFGKCSRCGNEININRLLFMPESTLCIHCASRP</sequence>
<evidence type="ECO:0000256" key="4">
    <source>
        <dbReference type="PROSITE-ProRule" id="PRU00510"/>
    </source>
</evidence>
<feature type="zinc finger region" description="dksA C4-type" evidence="4">
    <location>
        <begin position="97"/>
        <end position="121"/>
    </location>
</feature>
<feature type="domain" description="Zinc finger DksA/TraR C4-type" evidence="5">
    <location>
        <begin position="94"/>
        <end position="124"/>
    </location>
</feature>
<accession>A0A1H3RUB2</accession>
<proteinExistence type="predicted"/>
<keyword evidence="3" id="KW-0862">Zinc</keyword>
<protein>
    <submittedName>
        <fullName evidence="6">Transcriptional regulator, TraR/DksA family</fullName>
    </submittedName>
</protein>
<dbReference type="PROSITE" id="PS01102">
    <property type="entry name" value="ZF_DKSA_1"/>
    <property type="match status" value="1"/>
</dbReference>
<evidence type="ECO:0000256" key="1">
    <source>
        <dbReference type="ARBA" id="ARBA00022723"/>
    </source>
</evidence>
<dbReference type="Proteomes" id="UP000199663">
    <property type="component" value="Unassembled WGS sequence"/>
</dbReference>
<keyword evidence="1" id="KW-0479">Metal-binding</keyword>
<dbReference type="EMBL" id="FNQC01000009">
    <property type="protein sequence ID" value="SDZ29210.1"/>
    <property type="molecule type" value="Genomic_DNA"/>
</dbReference>
<dbReference type="Pfam" id="PF01258">
    <property type="entry name" value="zf-dskA_traR"/>
    <property type="match status" value="1"/>
</dbReference>
<dbReference type="InterPro" id="IPR000962">
    <property type="entry name" value="Znf_DskA_TraR"/>
</dbReference>
<comment type="caution">
    <text evidence="6">The sequence shown here is derived from an EMBL/GenBank/DDBJ whole genome shotgun (WGS) entry which is preliminary data.</text>
</comment>
<evidence type="ECO:0000259" key="5">
    <source>
        <dbReference type="Pfam" id="PF01258"/>
    </source>
</evidence>
<keyword evidence="2" id="KW-0863">Zinc-finger</keyword>
<dbReference type="PROSITE" id="PS51128">
    <property type="entry name" value="ZF_DKSA_2"/>
    <property type="match status" value="1"/>
</dbReference>
<evidence type="ECO:0000313" key="6">
    <source>
        <dbReference type="EMBL" id="SDZ29210.1"/>
    </source>
</evidence>